<accession>F0WR13</accession>
<dbReference type="AlphaFoldDB" id="F0WR13"/>
<dbReference type="HOGENOM" id="CLU_1013435_0_0_1"/>
<dbReference type="EMBL" id="FR824251">
    <property type="protein sequence ID" value="CCA23773.1"/>
    <property type="molecule type" value="Genomic_DNA"/>
</dbReference>
<reference evidence="1" key="2">
    <citation type="submission" date="2011-02" db="EMBL/GenBank/DDBJ databases">
        <authorList>
            <person name="MacLean D."/>
        </authorList>
    </citation>
    <scope>NUCLEOTIDE SEQUENCE</scope>
</reference>
<evidence type="ECO:0000313" key="1">
    <source>
        <dbReference type="EMBL" id="CCA23773.1"/>
    </source>
</evidence>
<organism evidence="1">
    <name type="scientific">Albugo laibachii Nc14</name>
    <dbReference type="NCBI Taxonomy" id="890382"/>
    <lineage>
        <taxon>Eukaryota</taxon>
        <taxon>Sar</taxon>
        <taxon>Stramenopiles</taxon>
        <taxon>Oomycota</taxon>
        <taxon>Peronosporomycetes</taxon>
        <taxon>Albuginales</taxon>
        <taxon>Albuginaceae</taxon>
        <taxon>Albugo</taxon>
    </lineage>
</organism>
<reference evidence="1" key="1">
    <citation type="journal article" date="2011" name="PLoS Biol.">
        <title>Gene gain and loss during evolution of obligate parasitism in the white rust pathogen of Arabidopsis thaliana.</title>
        <authorList>
            <person name="Kemen E."/>
            <person name="Gardiner A."/>
            <person name="Schultz-Larsen T."/>
            <person name="Kemen A.C."/>
            <person name="Balmuth A.L."/>
            <person name="Robert-Seilaniantz A."/>
            <person name="Bailey K."/>
            <person name="Holub E."/>
            <person name="Studholme D.J."/>
            <person name="Maclean D."/>
            <person name="Jones J.D."/>
        </authorList>
    </citation>
    <scope>NUCLEOTIDE SEQUENCE</scope>
</reference>
<dbReference type="PANTHER" id="PTHR37067:SF3">
    <property type="entry name" value="PX DOMAIN-CONTAINING PROTEIN"/>
    <property type="match status" value="1"/>
</dbReference>
<sequence length="275" mass="31394">MSKKESRYKEEWLVRFGLKIMSYDSKTNEVASLACRFCEFGRDPSPSATHRHSKRIKKAIYYKRPWRTDNMLRHLKHQHSLTFDQYTALSNTEKKTFFDTLNQDFGAAPSSSFYRAGVSNFDASDSQTGKKASEKVELDDWNARGEGTAHEASQCRDIGKIGVSIRNDQKRDTDARSVVTHSTSIASQPSCEVSKASSVAGKDESIKPFLEKLCDVLGEMRGMIQYSTQINRDLCLLLREQQPTLKSKLQQPAVQKYNEFETNRRKDCCGTRYQS</sequence>
<dbReference type="PANTHER" id="PTHR37067">
    <property type="entry name" value="PX DOMAIN-CONTAINING PROTEIN"/>
    <property type="match status" value="1"/>
</dbReference>
<name>F0WR13_9STRA</name>
<protein>
    <submittedName>
        <fullName evidence="1">AlNc14C206G8821 protein</fullName>
    </submittedName>
</protein>
<proteinExistence type="predicted"/>
<gene>
    <name evidence="1" type="primary">AlNc14C206G8821</name>
    <name evidence="1" type="ORF">ALNC14_099170</name>
</gene>